<gene>
    <name evidence="1" type="ORF">U472_15410</name>
</gene>
<dbReference type="AlphaFoldDB" id="A0A1C0A6H6"/>
<evidence type="ECO:0000313" key="1">
    <source>
        <dbReference type="EMBL" id="OCL25713.1"/>
    </source>
</evidence>
<sequence length="118" mass="13398">MKWILNKVKYILLIIFLIIGLSVLIFSIKFYKDTKIVETAWEQSEVAKIKDIGSVKKLSIIPLVESDTKSDNLIGEPAVSYLIKADGKYILFDLGWNSKKENPSPLLKNMDKLGINLK</sequence>
<dbReference type="Gene3D" id="3.60.15.10">
    <property type="entry name" value="Ribonuclease Z/Hydroxyacylglutathione hydrolase-like"/>
    <property type="match status" value="1"/>
</dbReference>
<evidence type="ECO:0000313" key="2">
    <source>
        <dbReference type="Proteomes" id="UP000093514"/>
    </source>
</evidence>
<name>A0A1C0A6H6_9FIRM</name>
<proteinExistence type="predicted"/>
<accession>A0A1C0A6H6</accession>
<comment type="caution">
    <text evidence="1">The sequence shown here is derived from an EMBL/GenBank/DDBJ whole genome shotgun (WGS) entry which is preliminary data.</text>
</comment>
<reference evidence="1" key="2">
    <citation type="submission" date="2016-08" db="EMBL/GenBank/DDBJ databases">
        <title>Orenia metallireducens sp. nov. strain Z6, a Novel Metal-reducing Firmicute from the Deep Subsurface.</title>
        <authorList>
            <person name="Maxim B.I."/>
            <person name="Kenneth K."/>
            <person name="Flynn T.M."/>
            <person name="Oloughlin E.J."/>
            <person name="Locke R.A."/>
            <person name="Weber J.R."/>
            <person name="Egan S.M."/>
            <person name="Mackie R.I."/>
            <person name="Cann I.K."/>
        </authorList>
    </citation>
    <scope>NUCLEOTIDE SEQUENCE [LARGE SCALE GENOMIC DNA]</scope>
    <source>
        <strain evidence="1">Z6</strain>
    </source>
</reference>
<reference evidence="1" key="1">
    <citation type="submission" date="2016-07" db="EMBL/GenBank/DDBJ databases">
        <authorList>
            <person name="Dong Y."/>
            <person name="Sanford R.A."/>
            <person name="Fouke B.W."/>
        </authorList>
    </citation>
    <scope>NUCLEOTIDE SEQUENCE</scope>
    <source>
        <strain evidence="1">Z6</strain>
    </source>
</reference>
<evidence type="ECO:0008006" key="3">
    <source>
        <dbReference type="Google" id="ProtNLM"/>
    </source>
</evidence>
<dbReference type="OrthoDB" id="9803916at2"/>
<dbReference type="InterPro" id="IPR036866">
    <property type="entry name" value="RibonucZ/Hydroxyglut_hydro"/>
</dbReference>
<dbReference type="RefSeq" id="WP_068719623.1">
    <property type="nucleotide sequence ID" value="NZ_LWDV01000010.1"/>
</dbReference>
<dbReference type="SUPFAM" id="SSF56281">
    <property type="entry name" value="Metallo-hydrolase/oxidoreductase"/>
    <property type="match status" value="1"/>
</dbReference>
<dbReference type="Proteomes" id="UP000093514">
    <property type="component" value="Unassembled WGS sequence"/>
</dbReference>
<keyword evidence="2" id="KW-1185">Reference proteome</keyword>
<dbReference type="EMBL" id="LWDV01000010">
    <property type="protein sequence ID" value="OCL25713.1"/>
    <property type="molecule type" value="Genomic_DNA"/>
</dbReference>
<organism evidence="1 2">
    <name type="scientific">Orenia metallireducens</name>
    <dbReference type="NCBI Taxonomy" id="1413210"/>
    <lineage>
        <taxon>Bacteria</taxon>
        <taxon>Bacillati</taxon>
        <taxon>Bacillota</taxon>
        <taxon>Clostridia</taxon>
        <taxon>Halanaerobiales</taxon>
        <taxon>Halobacteroidaceae</taxon>
        <taxon>Orenia</taxon>
    </lineage>
</organism>
<protein>
    <recommendedName>
        <fullName evidence="3">Metallo-beta-lactamase superfamily protein</fullName>
    </recommendedName>
</protein>